<keyword evidence="3" id="KW-0731">Sigma factor</keyword>
<dbReference type="InterPro" id="IPR014327">
    <property type="entry name" value="RNA_pol_sigma70_bacteroid"/>
</dbReference>
<evidence type="ECO:0000259" key="5">
    <source>
        <dbReference type="Pfam" id="PF04542"/>
    </source>
</evidence>
<dbReference type="NCBIfam" id="TIGR02937">
    <property type="entry name" value="sigma70-ECF"/>
    <property type="match status" value="1"/>
</dbReference>
<keyword evidence="8" id="KW-1185">Reference proteome</keyword>
<dbReference type="GO" id="GO:0016987">
    <property type="term" value="F:sigma factor activity"/>
    <property type="evidence" value="ECO:0007669"/>
    <property type="project" value="UniProtKB-KW"/>
</dbReference>
<dbReference type="Pfam" id="PF08281">
    <property type="entry name" value="Sigma70_r4_2"/>
    <property type="match status" value="1"/>
</dbReference>
<dbReference type="GO" id="GO:0006352">
    <property type="term" value="P:DNA-templated transcription initiation"/>
    <property type="evidence" value="ECO:0007669"/>
    <property type="project" value="InterPro"/>
</dbReference>
<dbReference type="PANTHER" id="PTHR43133">
    <property type="entry name" value="RNA POLYMERASE ECF-TYPE SIGMA FACTO"/>
    <property type="match status" value="1"/>
</dbReference>
<dbReference type="Gene3D" id="1.10.1740.10">
    <property type="match status" value="1"/>
</dbReference>
<evidence type="ECO:0000313" key="8">
    <source>
        <dbReference type="Proteomes" id="UP001319180"/>
    </source>
</evidence>
<evidence type="ECO:0000313" key="7">
    <source>
        <dbReference type="EMBL" id="MBT1688966.1"/>
    </source>
</evidence>
<evidence type="ECO:0000259" key="6">
    <source>
        <dbReference type="Pfam" id="PF08281"/>
    </source>
</evidence>
<comment type="caution">
    <text evidence="7">The sequence shown here is derived from an EMBL/GenBank/DDBJ whole genome shotgun (WGS) entry which is preliminary data.</text>
</comment>
<dbReference type="Proteomes" id="UP001319180">
    <property type="component" value="Unassembled WGS sequence"/>
</dbReference>
<dbReference type="Gene3D" id="1.10.10.10">
    <property type="entry name" value="Winged helix-like DNA-binding domain superfamily/Winged helix DNA-binding domain"/>
    <property type="match status" value="1"/>
</dbReference>
<evidence type="ECO:0000256" key="2">
    <source>
        <dbReference type="ARBA" id="ARBA00023015"/>
    </source>
</evidence>
<proteinExistence type="inferred from homology"/>
<name>A0AAP2DBI1_9BACT</name>
<evidence type="ECO:0000256" key="3">
    <source>
        <dbReference type="ARBA" id="ARBA00023082"/>
    </source>
</evidence>
<keyword evidence="4" id="KW-0804">Transcription</keyword>
<comment type="similarity">
    <text evidence="1">Belongs to the sigma-70 factor family. ECF subfamily.</text>
</comment>
<feature type="domain" description="RNA polymerase sigma factor 70 region 4 type 2" evidence="6">
    <location>
        <begin position="125"/>
        <end position="175"/>
    </location>
</feature>
<dbReference type="AlphaFoldDB" id="A0AAP2DBI1"/>
<dbReference type="EMBL" id="JAHESC010000033">
    <property type="protein sequence ID" value="MBT1688966.1"/>
    <property type="molecule type" value="Genomic_DNA"/>
</dbReference>
<dbReference type="InterPro" id="IPR036388">
    <property type="entry name" value="WH-like_DNA-bd_sf"/>
</dbReference>
<evidence type="ECO:0000256" key="4">
    <source>
        <dbReference type="ARBA" id="ARBA00023163"/>
    </source>
</evidence>
<gene>
    <name evidence="7" type="ORF">KK078_20545</name>
</gene>
<accession>A0AAP2DBI1</accession>
<dbReference type="InterPro" id="IPR039425">
    <property type="entry name" value="RNA_pol_sigma-70-like"/>
</dbReference>
<dbReference type="Pfam" id="PF04542">
    <property type="entry name" value="Sigma70_r2"/>
    <property type="match status" value="1"/>
</dbReference>
<dbReference type="SUPFAM" id="SSF88659">
    <property type="entry name" value="Sigma3 and sigma4 domains of RNA polymerase sigma factors"/>
    <property type="match status" value="1"/>
</dbReference>
<dbReference type="RefSeq" id="WP_254092192.1">
    <property type="nucleotide sequence ID" value="NZ_JAHESC010000033.1"/>
</dbReference>
<sequence>MASGFNHSDFFALPAAEQAKAFEALYDRFEPALYRYVYSKVKKKEVCEEIVQEIFLALWAKRDTLVINTSVEAWLFGAAKNKILTFIKSRSVRERYAADFVLYTAERVDNSSEELLHLKDLYKTIEESLSGLPEHYQTAFRLSRMQHEPTQRIAEHMKISPRTVENYISAALKHLRLSLDRVMLLAFLIKMLRPW</sequence>
<dbReference type="NCBIfam" id="TIGR02985">
    <property type="entry name" value="Sig70_bacteroi1"/>
    <property type="match status" value="1"/>
</dbReference>
<dbReference type="SUPFAM" id="SSF88946">
    <property type="entry name" value="Sigma2 domain of RNA polymerase sigma factors"/>
    <property type="match status" value="1"/>
</dbReference>
<dbReference type="InterPro" id="IPR014284">
    <property type="entry name" value="RNA_pol_sigma-70_dom"/>
</dbReference>
<dbReference type="PANTHER" id="PTHR43133:SF46">
    <property type="entry name" value="RNA POLYMERASE SIGMA-70 FACTOR ECF SUBFAMILY"/>
    <property type="match status" value="1"/>
</dbReference>
<reference evidence="7 8" key="1">
    <citation type="submission" date="2021-05" db="EMBL/GenBank/DDBJ databases">
        <title>A Polyphasic approach of four new species of the genus Ohtaekwangia: Ohtaekwangia histidinii sp. nov., Ohtaekwangia cretensis sp. nov., Ohtaekwangia indiensis sp. nov., Ohtaekwangia reichenbachii sp. nov. from diverse environment.</title>
        <authorList>
            <person name="Octaviana S."/>
        </authorList>
    </citation>
    <scope>NUCLEOTIDE SEQUENCE [LARGE SCALE GENOMIC DNA]</scope>
    <source>
        <strain evidence="7 8">PWU37</strain>
    </source>
</reference>
<evidence type="ECO:0000256" key="1">
    <source>
        <dbReference type="ARBA" id="ARBA00010641"/>
    </source>
</evidence>
<dbReference type="InterPro" id="IPR007627">
    <property type="entry name" value="RNA_pol_sigma70_r2"/>
</dbReference>
<keyword evidence="2" id="KW-0805">Transcription regulation</keyword>
<dbReference type="InterPro" id="IPR013325">
    <property type="entry name" value="RNA_pol_sigma_r2"/>
</dbReference>
<feature type="domain" description="RNA polymerase sigma-70 region 2" evidence="5">
    <location>
        <begin position="25"/>
        <end position="91"/>
    </location>
</feature>
<dbReference type="InterPro" id="IPR013249">
    <property type="entry name" value="RNA_pol_sigma70_r4_t2"/>
</dbReference>
<protein>
    <submittedName>
        <fullName evidence="7">RNA polymerase sigma-70 factor</fullName>
    </submittedName>
</protein>
<dbReference type="InterPro" id="IPR013324">
    <property type="entry name" value="RNA_pol_sigma_r3/r4-like"/>
</dbReference>
<organism evidence="7 8">
    <name type="scientific">Dawidia soli</name>
    <dbReference type="NCBI Taxonomy" id="2782352"/>
    <lineage>
        <taxon>Bacteria</taxon>
        <taxon>Pseudomonadati</taxon>
        <taxon>Bacteroidota</taxon>
        <taxon>Cytophagia</taxon>
        <taxon>Cytophagales</taxon>
        <taxon>Chryseotaleaceae</taxon>
        <taxon>Dawidia</taxon>
    </lineage>
</organism>
<dbReference type="GO" id="GO:0003677">
    <property type="term" value="F:DNA binding"/>
    <property type="evidence" value="ECO:0007669"/>
    <property type="project" value="InterPro"/>
</dbReference>